<feature type="compositionally biased region" description="Polar residues" evidence="1">
    <location>
        <begin position="42"/>
        <end position="54"/>
    </location>
</feature>
<feature type="region of interest" description="Disordered" evidence="1">
    <location>
        <begin position="184"/>
        <end position="241"/>
    </location>
</feature>
<dbReference type="Pfam" id="PF10523">
    <property type="entry name" value="BEN"/>
    <property type="match status" value="1"/>
</dbReference>
<feature type="region of interest" description="Disordered" evidence="1">
    <location>
        <begin position="137"/>
        <end position="160"/>
    </location>
</feature>
<evidence type="ECO:0000313" key="4">
    <source>
        <dbReference type="Proteomes" id="UP001166093"/>
    </source>
</evidence>
<protein>
    <submittedName>
        <fullName evidence="3">BEND4 protein</fullName>
    </submittedName>
</protein>
<feature type="compositionally biased region" description="Polar residues" evidence="1">
    <location>
        <begin position="184"/>
        <end position="196"/>
    </location>
</feature>
<comment type="caution">
    <text evidence="3">The sequence shown here is derived from an EMBL/GenBank/DDBJ whole genome shotgun (WGS) entry which is preliminary data.</text>
</comment>
<evidence type="ECO:0000259" key="2">
    <source>
        <dbReference type="PROSITE" id="PS51457"/>
    </source>
</evidence>
<dbReference type="SMART" id="SM01025">
    <property type="entry name" value="BEN"/>
    <property type="match status" value="1"/>
</dbReference>
<feature type="compositionally biased region" description="Polar residues" evidence="1">
    <location>
        <begin position="215"/>
        <end position="228"/>
    </location>
</feature>
<dbReference type="InterPro" id="IPR018379">
    <property type="entry name" value="BEN_domain"/>
</dbReference>
<feature type="domain" description="BEN" evidence="2">
    <location>
        <begin position="302"/>
        <end position="410"/>
    </location>
</feature>
<dbReference type="InterPro" id="IPR038950">
    <property type="entry name" value="BEND4"/>
</dbReference>
<sequence>MEEEMQQAEVAYCVPKICRQRSPYSALKTFPSKRPVGKRAATSPSSASLGTRQRITGAPAGHLTSRYTASLGRETADSNLGFSAENRMILDAFAQQCSRVLSLLNNKGKFLDPKPPQSVLSLIKQEETCYRERPGECQLAKGAHGEPQTSDSPDMELQYAQTKHQTSAFLRVFTESLQSYLISGSRPSQSTYSHNGNDLDPLPTSPAHTLEGWTSPATSESHGHPSSTLPEEEEEEEEGCCPRCLELEQEENEDLRRKVDSVPVPCQDVLDYFKRVLQQHNQFVHPQPEEHLTEGSKQLLGNYPVYITNKQWDEAVNSSKKDGRRLLRYLIRFVFTTDELKYSCGLGKRKRSVQLGEQGPERRPLNPVKVTCLREFIRMHCASNPDWWMPSEEQINKVFSDAVGHARQGRAVGTFLSSGSSMYYESFESHLSQDDLFLKGSQDRSGD</sequence>
<feature type="non-terminal residue" evidence="3">
    <location>
        <position position="447"/>
    </location>
</feature>
<evidence type="ECO:0000313" key="3">
    <source>
        <dbReference type="EMBL" id="MBN3278872.1"/>
    </source>
</evidence>
<proteinExistence type="predicted"/>
<dbReference type="PROSITE" id="PS51457">
    <property type="entry name" value="BEN"/>
    <property type="match status" value="1"/>
</dbReference>
<organism evidence="3 4">
    <name type="scientific">Polyodon spathula</name>
    <name type="common">North American paddlefish</name>
    <name type="synonym">Squalus spathula</name>
    <dbReference type="NCBI Taxonomy" id="7913"/>
    <lineage>
        <taxon>Eukaryota</taxon>
        <taxon>Metazoa</taxon>
        <taxon>Chordata</taxon>
        <taxon>Craniata</taxon>
        <taxon>Vertebrata</taxon>
        <taxon>Euteleostomi</taxon>
        <taxon>Actinopterygii</taxon>
        <taxon>Chondrostei</taxon>
        <taxon>Acipenseriformes</taxon>
        <taxon>Polyodontidae</taxon>
        <taxon>Polyodon</taxon>
    </lineage>
</organism>
<evidence type="ECO:0000256" key="1">
    <source>
        <dbReference type="SAM" id="MobiDB-lite"/>
    </source>
</evidence>
<dbReference type="PANTHER" id="PTHR35082">
    <property type="entry name" value="BEN DOMAIN-CONTAINING PROTEIN 4"/>
    <property type="match status" value="1"/>
</dbReference>
<keyword evidence="4" id="KW-1185">Reference proteome</keyword>
<dbReference type="EMBL" id="JAAWVQ010083239">
    <property type="protein sequence ID" value="MBN3278872.1"/>
    <property type="molecule type" value="Genomic_DNA"/>
</dbReference>
<feature type="non-terminal residue" evidence="3">
    <location>
        <position position="1"/>
    </location>
</feature>
<dbReference type="PANTHER" id="PTHR35082:SF1">
    <property type="entry name" value="BEN DOMAIN-CONTAINING PROTEIN 4"/>
    <property type="match status" value="1"/>
</dbReference>
<gene>
    <name evidence="3" type="primary">Bend4</name>
    <name evidence="3" type="ORF">GTO93_0007402</name>
</gene>
<dbReference type="Proteomes" id="UP001166093">
    <property type="component" value="Unassembled WGS sequence"/>
</dbReference>
<reference evidence="3" key="1">
    <citation type="journal article" date="2021" name="Cell">
        <title>Tracing the genetic footprints of vertebrate landing in non-teleost ray-finned fishes.</title>
        <authorList>
            <person name="Bi X."/>
            <person name="Wang K."/>
            <person name="Yang L."/>
            <person name="Pan H."/>
            <person name="Jiang H."/>
            <person name="Wei Q."/>
            <person name="Fang M."/>
            <person name="Yu H."/>
            <person name="Zhu C."/>
            <person name="Cai Y."/>
            <person name="He Y."/>
            <person name="Gan X."/>
            <person name="Zeng H."/>
            <person name="Yu D."/>
            <person name="Zhu Y."/>
            <person name="Jiang H."/>
            <person name="Qiu Q."/>
            <person name="Yang H."/>
            <person name="Zhang Y.E."/>
            <person name="Wang W."/>
            <person name="Zhu M."/>
            <person name="He S."/>
            <person name="Zhang G."/>
        </authorList>
    </citation>
    <scope>NUCLEOTIDE SEQUENCE</scope>
    <source>
        <strain evidence="3">Pddl_001</strain>
    </source>
</reference>
<feature type="compositionally biased region" description="Acidic residues" evidence="1">
    <location>
        <begin position="230"/>
        <end position="239"/>
    </location>
</feature>
<accession>A0ABS2XY62</accession>
<feature type="region of interest" description="Disordered" evidence="1">
    <location>
        <begin position="29"/>
        <end position="60"/>
    </location>
</feature>
<name>A0ABS2XY62_POLSP</name>